<protein>
    <submittedName>
        <fullName evidence="4">DUF4115 domain-containing protein</fullName>
    </submittedName>
</protein>
<reference evidence="4 5" key="1">
    <citation type="submission" date="2022-12" db="EMBL/GenBank/DDBJ databases">
        <title>Sphingomonas abieness sp. nov., an endophytic bacterium isolated from Abies koreana.</title>
        <authorList>
            <person name="Jiang L."/>
            <person name="Lee J."/>
        </authorList>
    </citation>
    <scope>NUCLEOTIDE SEQUENCE [LARGE SCALE GENOMIC DNA]</scope>
    <source>
        <strain evidence="5">PAMB 00755</strain>
    </source>
</reference>
<name>A0ABY7NN44_9SPHN</name>
<feature type="region of interest" description="Disordered" evidence="1">
    <location>
        <begin position="148"/>
        <end position="185"/>
    </location>
</feature>
<dbReference type="RefSeq" id="WP_270077583.1">
    <property type="nucleotide sequence ID" value="NZ_CP115174.1"/>
</dbReference>
<feature type="domain" description="HTH cro/C1-type" evidence="3">
    <location>
        <begin position="18"/>
        <end position="79"/>
    </location>
</feature>
<dbReference type="Pfam" id="PF13464">
    <property type="entry name" value="RodZ_C"/>
    <property type="match status" value="1"/>
</dbReference>
<feature type="region of interest" description="Disordered" evidence="1">
    <location>
        <begin position="273"/>
        <end position="338"/>
    </location>
</feature>
<gene>
    <name evidence="4" type="ORF">PBT88_02025</name>
</gene>
<dbReference type="CDD" id="cd00093">
    <property type="entry name" value="HTH_XRE"/>
    <property type="match status" value="1"/>
</dbReference>
<dbReference type="InterPro" id="IPR025194">
    <property type="entry name" value="RodZ-like_C"/>
</dbReference>
<dbReference type="SMART" id="SM00530">
    <property type="entry name" value="HTH_XRE"/>
    <property type="match status" value="1"/>
</dbReference>
<dbReference type="PANTHER" id="PTHR34475:SF1">
    <property type="entry name" value="CYTOSKELETON PROTEIN RODZ"/>
    <property type="match status" value="1"/>
</dbReference>
<feature type="compositionally biased region" description="Low complexity" evidence="1">
    <location>
        <begin position="328"/>
        <end position="338"/>
    </location>
</feature>
<dbReference type="Gene3D" id="1.10.260.40">
    <property type="entry name" value="lambda repressor-like DNA-binding domains"/>
    <property type="match status" value="1"/>
</dbReference>
<evidence type="ECO:0000256" key="1">
    <source>
        <dbReference type="SAM" id="MobiDB-lite"/>
    </source>
</evidence>
<keyword evidence="2" id="KW-0472">Membrane</keyword>
<dbReference type="Proteomes" id="UP001210865">
    <property type="component" value="Chromosome"/>
</dbReference>
<evidence type="ECO:0000256" key="2">
    <source>
        <dbReference type="SAM" id="Phobius"/>
    </source>
</evidence>
<dbReference type="SUPFAM" id="SSF47413">
    <property type="entry name" value="lambda repressor-like DNA-binding domains"/>
    <property type="match status" value="1"/>
</dbReference>
<accession>A0ABY7NN44</accession>
<evidence type="ECO:0000259" key="3">
    <source>
        <dbReference type="SMART" id="SM00530"/>
    </source>
</evidence>
<keyword evidence="2" id="KW-1133">Transmembrane helix</keyword>
<feature type="compositionally biased region" description="Low complexity" evidence="1">
    <location>
        <begin position="161"/>
        <end position="185"/>
    </location>
</feature>
<dbReference type="Pfam" id="PF13413">
    <property type="entry name" value="HTH_25"/>
    <property type="match status" value="1"/>
</dbReference>
<keyword evidence="2" id="KW-0812">Transmembrane</keyword>
<organism evidence="4 5">
    <name type="scientific">Sphingomonas abietis</name>
    <dbReference type="NCBI Taxonomy" id="3012344"/>
    <lineage>
        <taxon>Bacteria</taxon>
        <taxon>Pseudomonadati</taxon>
        <taxon>Pseudomonadota</taxon>
        <taxon>Alphaproteobacteria</taxon>
        <taxon>Sphingomonadales</taxon>
        <taxon>Sphingomonadaceae</taxon>
        <taxon>Sphingomonas</taxon>
    </lineage>
</organism>
<dbReference type="PANTHER" id="PTHR34475">
    <property type="match status" value="1"/>
</dbReference>
<dbReference type="InterPro" id="IPR001387">
    <property type="entry name" value="Cro/C1-type_HTH"/>
</dbReference>
<dbReference type="InterPro" id="IPR050400">
    <property type="entry name" value="Bact_Cytoskel_RodZ"/>
</dbReference>
<dbReference type="EMBL" id="CP115174">
    <property type="protein sequence ID" value="WBO22946.1"/>
    <property type="molecule type" value="Genomic_DNA"/>
</dbReference>
<keyword evidence="5" id="KW-1185">Reference proteome</keyword>
<evidence type="ECO:0000313" key="5">
    <source>
        <dbReference type="Proteomes" id="UP001210865"/>
    </source>
</evidence>
<sequence>MTDEGERVADVPTTVGARLRVAREARGQTLEEIGKQTRVPVRHLVQIEEGRLDGLPAAPYSAGFVKAYARAVDIDPVAASQQFRAEFAAAVQASPRIAYEPYEPADPVRLPPRLLAIVALLIAVLLVAGYGIWRSGILTGEGTDQRARLAASGEPVESTDSGAAPTPQASPSTPTGSPAAAPASGPVRLTAIQPTWFEVSDKASGTRLYTGVLAQGQSWDVPATAGDPVIRTGKPEGLQVSVGGQTLAPLGEPAHTISNVSLKAASLTARPAPAAATTATAPAPSRAPAARTPRKAGPAASATGNDAAVPPAFRTPADAPSPAPATAPTPNTATTPQP</sequence>
<feature type="compositionally biased region" description="Low complexity" evidence="1">
    <location>
        <begin position="273"/>
        <end position="300"/>
    </location>
</feature>
<proteinExistence type="predicted"/>
<feature type="transmembrane region" description="Helical" evidence="2">
    <location>
        <begin position="114"/>
        <end position="133"/>
    </location>
</feature>
<dbReference type="InterPro" id="IPR010982">
    <property type="entry name" value="Lambda_DNA-bd_dom_sf"/>
</dbReference>
<evidence type="ECO:0000313" key="4">
    <source>
        <dbReference type="EMBL" id="WBO22946.1"/>
    </source>
</evidence>